<dbReference type="InterPro" id="IPR006037">
    <property type="entry name" value="RCK_C"/>
</dbReference>
<evidence type="ECO:0000256" key="6">
    <source>
        <dbReference type="ARBA" id="ARBA00022989"/>
    </source>
</evidence>
<evidence type="ECO:0000313" key="11">
    <source>
        <dbReference type="Proteomes" id="UP000290849"/>
    </source>
</evidence>
<evidence type="ECO:0000313" key="10">
    <source>
        <dbReference type="EMBL" id="RXN84515.1"/>
    </source>
</evidence>
<feature type="transmembrane region" description="Helical" evidence="8">
    <location>
        <begin position="507"/>
        <end position="527"/>
    </location>
</feature>
<evidence type="ECO:0000256" key="8">
    <source>
        <dbReference type="SAM" id="Phobius"/>
    </source>
</evidence>
<dbReference type="GO" id="GO:0008324">
    <property type="term" value="F:monoatomic cation transmembrane transporter activity"/>
    <property type="evidence" value="ECO:0007669"/>
    <property type="project" value="InterPro"/>
</dbReference>
<comment type="caution">
    <text evidence="10">The sequence shown here is derived from an EMBL/GenBank/DDBJ whole genome shotgun (WGS) entry which is preliminary data.</text>
</comment>
<sequence>MRCRAYCSPSSAISRCCWRTRLLAAGRVADMPFEWIPAILRKSPEMAMFLAIPIGYVLGNIRIGSFSLGTPTGALIAGLVIGQVGIEASRELRWSLFYLFLFANGYSAGPQFFQALKRDGVKPMALSLVVVVVGVGVALGMGHVLGLDAGLTAGLFAGALTQSSAIGTATDALANLPVSSETHRLLASHVAVADALTYVFGAVGAILFISVIAPRILRIDLRKEASALEEQYGIKTKSDGVLSGYLKFAARAYRVLPDAGFAGRRIADAEQARHQYRYFVERIRRGQADIEARPDAVLLPGDVIVVHGRSEALVAVGPLFGKELHEPELLDFPVSILRVIVLKRQLAGPTLQELVDGKILSFRSVGMRSLTRGGQDIPFGASTTLSRGDIVTLIGPTQAVERVAGEMGQALPATVSTRLSVLGFGILIGVLAGLPYVDIGVFRLTLGTSVGVLLAGLFFGWLRTERPALGEIPQPALDFMINFGLAGFVAAAGLQAGPEFVRAVGELGVGIILAGVAVTWAPLLAALLIGRYVLKMNPLLLLGGLAGAQTFTAALAAVQEKAGSRIPVLGYTVPYATSNILLTTCGGLVVVLAYGWR</sequence>
<dbReference type="AlphaFoldDB" id="A0A4Q1HE54"/>
<dbReference type="PROSITE" id="PS51202">
    <property type="entry name" value="RCK_C"/>
    <property type="match status" value="1"/>
</dbReference>
<dbReference type="Gene3D" id="3.30.70.1450">
    <property type="entry name" value="Regulator of K+ conductance, C-terminal domain"/>
    <property type="match status" value="1"/>
</dbReference>
<reference evidence="10 11" key="1">
    <citation type="journal article" date="2017" name="Int. J. Syst. Evol. Microbiol.">
        <title>Achromobacter aloeverae sp. nov., isolated from the root of Aloe vera (L.) Burm.f.</title>
        <authorList>
            <person name="Kuncharoen N."/>
            <person name="Muramatsu Y."/>
            <person name="Shibata C."/>
            <person name="Kamakura Y."/>
            <person name="Nakagawa Y."/>
            <person name="Tanasupawat S."/>
        </authorList>
    </citation>
    <scope>NUCLEOTIDE SEQUENCE [LARGE SCALE GENOMIC DNA]</scope>
    <source>
        <strain evidence="10 11">AVA-1</strain>
    </source>
</reference>
<dbReference type="PANTHER" id="PTHR30445">
    <property type="entry name" value="K(+)_H(+) ANTIPORTER SUBUNIT KHTT"/>
    <property type="match status" value="1"/>
</dbReference>
<feature type="transmembrane region" description="Helical" evidence="8">
    <location>
        <begin position="195"/>
        <end position="213"/>
    </location>
</feature>
<dbReference type="GO" id="GO:0005886">
    <property type="term" value="C:plasma membrane"/>
    <property type="evidence" value="ECO:0007669"/>
    <property type="project" value="UniProtKB-SubCell"/>
</dbReference>
<evidence type="ECO:0000256" key="2">
    <source>
        <dbReference type="ARBA" id="ARBA00009854"/>
    </source>
</evidence>
<evidence type="ECO:0000256" key="1">
    <source>
        <dbReference type="ARBA" id="ARBA00004651"/>
    </source>
</evidence>
<keyword evidence="3" id="KW-0813">Transport</keyword>
<feature type="transmembrane region" description="Helical" evidence="8">
    <location>
        <begin position="476"/>
        <end position="495"/>
    </location>
</feature>
<dbReference type="GO" id="GO:0006813">
    <property type="term" value="P:potassium ion transport"/>
    <property type="evidence" value="ECO:0007669"/>
    <property type="project" value="InterPro"/>
</dbReference>
<dbReference type="InterPro" id="IPR036721">
    <property type="entry name" value="RCK_C_sf"/>
</dbReference>
<feature type="transmembrane region" description="Helical" evidence="8">
    <location>
        <begin position="443"/>
        <end position="464"/>
    </location>
</feature>
<evidence type="ECO:0000256" key="4">
    <source>
        <dbReference type="ARBA" id="ARBA00022475"/>
    </source>
</evidence>
<dbReference type="InterPro" id="IPR022457">
    <property type="entry name" value="Asp_Ala_antiprt"/>
</dbReference>
<evidence type="ECO:0000259" key="9">
    <source>
        <dbReference type="PROSITE" id="PS51202"/>
    </source>
</evidence>
<dbReference type="SUPFAM" id="SSF116726">
    <property type="entry name" value="TrkA C-terminal domain-like"/>
    <property type="match status" value="2"/>
</dbReference>
<name>A0A4Q1HE54_9BURK</name>
<feature type="transmembrane region" description="Helical" evidence="8">
    <location>
        <begin position="125"/>
        <end position="145"/>
    </location>
</feature>
<keyword evidence="7 8" id="KW-0472">Membrane</keyword>
<dbReference type="Proteomes" id="UP000290849">
    <property type="component" value="Unassembled WGS sequence"/>
</dbReference>
<proteinExistence type="inferred from homology"/>
<dbReference type="NCBIfam" id="TIGR01625">
    <property type="entry name" value="YidE_YbjL_dupl"/>
    <property type="match status" value="1"/>
</dbReference>
<comment type="subcellular location">
    <subcellularLocation>
        <location evidence="1">Cell membrane</location>
        <topology evidence="1">Multi-pass membrane protein</topology>
    </subcellularLocation>
</comment>
<dbReference type="PANTHER" id="PTHR30445:SF9">
    <property type="match status" value="1"/>
</dbReference>
<protein>
    <submittedName>
        <fullName evidence="10">Aspartate-alanine antiporter</fullName>
    </submittedName>
</protein>
<organism evidence="10 11">
    <name type="scientific">Achromobacter aloeverae</name>
    <dbReference type="NCBI Taxonomy" id="1750518"/>
    <lineage>
        <taxon>Bacteria</taxon>
        <taxon>Pseudomonadati</taxon>
        <taxon>Pseudomonadota</taxon>
        <taxon>Betaproteobacteria</taxon>
        <taxon>Burkholderiales</taxon>
        <taxon>Alcaligenaceae</taxon>
        <taxon>Achromobacter</taxon>
    </lineage>
</organism>
<keyword evidence="4" id="KW-1003">Cell membrane</keyword>
<evidence type="ECO:0000256" key="5">
    <source>
        <dbReference type="ARBA" id="ARBA00022692"/>
    </source>
</evidence>
<feature type="transmembrane region" description="Helical" evidence="8">
    <location>
        <begin position="539"/>
        <end position="558"/>
    </location>
</feature>
<dbReference type="Pfam" id="PF02080">
    <property type="entry name" value="TrkA_C"/>
    <property type="match status" value="1"/>
</dbReference>
<evidence type="ECO:0000256" key="7">
    <source>
        <dbReference type="ARBA" id="ARBA00023136"/>
    </source>
</evidence>
<dbReference type="InterPro" id="IPR006512">
    <property type="entry name" value="YidE_YbjL"/>
</dbReference>
<keyword evidence="6 8" id="KW-1133">Transmembrane helix</keyword>
<feature type="transmembrane region" description="Helical" evidence="8">
    <location>
        <begin position="578"/>
        <end position="596"/>
    </location>
</feature>
<evidence type="ECO:0000256" key="3">
    <source>
        <dbReference type="ARBA" id="ARBA00022448"/>
    </source>
</evidence>
<dbReference type="Pfam" id="PF06826">
    <property type="entry name" value="Asp-Al_Ex"/>
    <property type="match status" value="2"/>
</dbReference>
<dbReference type="NCBIfam" id="TIGR03802">
    <property type="entry name" value="Asp_Ala_antiprt"/>
    <property type="match status" value="1"/>
</dbReference>
<feature type="transmembrane region" description="Helical" evidence="8">
    <location>
        <begin position="419"/>
        <end position="437"/>
    </location>
</feature>
<keyword evidence="11" id="KW-1185">Reference proteome</keyword>
<feature type="transmembrane region" description="Helical" evidence="8">
    <location>
        <begin position="92"/>
        <end position="113"/>
    </location>
</feature>
<feature type="domain" description="RCK C-terminal" evidence="9">
    <location>
        <begin position="238"/>
        <end position="322"/>
    </location>
</feature>
<feature type="transmembrane region" description="Helical" evidence="8">
    <location>
        <begin position="66"/>
        <end position="86"/>
    </location>
</feature>
<keyword evidence="5 8" id="KW-0812">Transmembrane</keyword>
<dbReference type="EMBL" id="PYAL01000008">
    <property type="protein sequence ID" value="RXN84515.1"/>
    <property type="molecule type" value="Genomic_DNA"/>
</dbReference>
<comment type="similarity">
    <text evidence="2">Belongs to the AAE transporter (TC 2.A.81) family.</text>
</comment>
<dbReference type="InterPro" id="IPR050144">
    <property type="entry name" value="AAE_transporter"/>
</dbReference>
<accession>A0A4Q1HE54</accession>
<gene>
    <name evidence="10" type="primary">aspT</name>
    <name evidence="10" type="ORF">C7R54_24365</name>
</gene>